<dbReference type="InterPro" id="IPR020904">
    <property type="entry name" value="Sc_DH/Rdtase_CS"/>
</dbReference>
<dbReference type="EMBL" id="CP001687">
    <property type="protein sequence ID" value="ACV12619.1"/>
    <property type="molecule type" value="Genomic_DNA"/>
</dbReference>
<dbReference type="FunFam" id="3.40.50.720:FF:000084">
    <property type="entry name" value="Short-chain dehydrogenase reductase"/>
    <property type="match status" value="1"/>
</dbReference>
<dbReference type="eggNOG" id="arCOG01259">
    <property type="taxonomic scope" value="Archaea"/>
</dbReference>
<dbReference type="PRINTS" id="PR00081">
    <property type="entry name" value="GDHRDH"/>
</dbReference>
<organism evidence="4 5">
    <name type="scientific">Halorhabdus utahensis (strain DSM 12940 / JCM 11049 / AX-2)</name>
    <dbReference type="NCBI Taxonomy" id="519442"/>
    <lineage>
        <taxon>Archaea</taxon>
        <taxon>Methanobacteriati</taxon>
        <taxon>Methanobacteriota</taxon>
        <taxon>Stenosarchaea group</taxon>
        <taxon>Halobacteria</taxon>
        <taxon>Halobacteriales</taxon>
        <taxon>Haloarculaceae</taxon>
        <taxon>Halorhabdus</taxon>
    </lineage>
</organism>
<reference evidence="4 5" key="1">
    <citation type="journal article" date="2009" name="Stand. Genomic Sci.">
        <title>Complete genome sequence of Halorhabdus utahensis type strain (AX-2).</title>
        <authorList>
            <person name="Anderson I."/>
            <person name="Tindall B.J."/>
            <person name="Pomrenke H."/>
            <person name="Goker M."/>
            <person name="Lapidus A."/>
            <person name="Nolan M."/>
            <person name="Copeland A."/>
            <person name="Glavina Del Rio T."/>
            <person name="Chen F."/>
            <person name="Tice H."/>
            <person name="Cheng J.F."/>
            <person name="Lucas S."/>
            <person name="Chertkov O."/>
            <person name="Bruce D."/>
            <person name="Brettin T."/>
            <person name="Detter J.C."/>
            <person name="Han C."/>
            <person name="Goodwin L."/>
            <person name="Land M."/>
            <person name="Hauser L."/>
            <person name="Chang Y.J."/>
            <person name="Jeffries C.D."/>
            <person name="Pitluck S."/>
            <person name="Pati A."/>
            <person name="Mavromatis K."/>
            <person name="Ivanova N."/>
            <person name="Ovchinnikova G."/>
            <person name="Chen A."/>
            <person name="Palaniappan K."/>
            <person name="Chain P."/>
            <person name="Rohde M."/>
            <person name="Bristow J."/>
            <person name="Eisen J.A."/>
            <person name="Markowitz V."/>
            <person name="Hugenholtz P."/>
            <person name="Kyrpides N.C."/>
            <person name="Klenk H.P."/>
        </authorList>
    </citation>
    <scope>NUCLEOTIDE SEQUENCE [LARGE SCALE GENOMIC DNA]</scope>
    <source>
        <strain evidence="5">DSM 12940 / JCM 11049 / AX-2</strain>
    </source>
</reference>
<comment type="similarity">
    <text evidence="1 3">Belongs to the short-chain dehydrogenases/reductases (SDR) family.</text>
</comment>
<dbReference type="SUPFAM" id="SSF51735">
    <property type="entry name" value="NAD(P)-binding Rossmann-fold domains"/>
    <property type="match status" value="1"/>
</dbReference>
<dbReference type="InterPro" id="IPR036291">
    <property type="entry name" value="NAD(P)-bd_dom_sf"/>
</dbReference>
<keyword evidence="2" id="KW-0560">Oxidoreductase</keyword>
<dbReference type="KEGG" id="hut:Huta_2453"/>
<dbReference type="AlphaFoldDB" id="C7NMI0"/>
<evidence type="ECO:0000256" key="1">
    <source>
        <dbReference type="ARBA" id="ARBA00006484"/>
    </source>
</evidence>
<dbReference type="OrthoDB" id="10157at2157"/>
<dbReference type="Pfam" id="PF00106">
    <property type="entry name" value="adh_short"/>
    <property type="match status" value="1"/>
</dbReference>
<dbReference type="GeneID" id="8384755"/>
<evidence type="ECO:0000313" key="4">
    <source>
        <dbReference type="EMBL" id="ACV12619.1"/>
    </source>
</evidence>
<dbReference type="STRING" id="519442.Huta_2453"/>
<dbReference type="PROSITE" id="PS00061">
    <property type="entry name" value="ADH_SHORT"/>
    <property type="match status" value="1"/>
</dbReference>
<dbReference type="HOGENOM" id="CLU_010194_2_9_2"/>
<dbReference type="PANTHER" id="PTHR44169:SF6">
    <property type="entry name" value="NADPH-DEPENDENT 1-ACYLDIHYDROXYACETONE PHOSPHATE REDUCTASE"/>
    <property type="match status" value="1"/>
</dbReference>
<protein>
    <submittedName>
        <fullName evidence="4">Short-chain dehydrogenase/reductase SDR</fullName>
    </submittedName>
</protein>
<gene>
    <name evidence="4" type="ordered locus">Huta_2453</name>
</gene>
<name>C7NMI0_HALUD</name>
<dbReference type="Gene3D" id="3.40.50.720">
    <property type="entry name" value="NAD(P)-binding Rossmann-like Domain"/>
    <property type="match status" value="1"/>
</dbReference>
<evidence type="ECO:0000256" key="2">
    <source>
        <dbReference type="ARBA" id="ARBA00023002"/>
    </source>
</evidence>
<dbReference type="InterPro" id="IPR002347">
    <property type="entry name" value="SDR_fam"/>
</dbReference>
<proteinExistence type="inferred from homology"/>
<sequence>MEDHIALITGCSSGIGRASAERFLEEDWTVYATARDTDDIADLADAGAETAKLDVTNARAVERVVDRIIDEEGRIDCLVNNAGTGQFGPIEDVPTDALQDQFDVNLYGPHRLIRAVLPHMREQAEGTIVNVSSLQGRLAVPGMGAYAASKFALEAMSDSLRAEVDSHGVDVVVVEPGVVETSFADRTDASRERLEQSGAYDGIYEAQDDRRAIEYDGVFGIPPEDVATVIYDAAAMTDPDPRYAVGNGAKLILALRYLPDRWRDAAFGLFQRVAGLRR</sequence>
<dbReference type="CDD" id="cd05374">
    <property type="entry name" value="17beta-HSD-like_SDR_c"/>
    <property type="match status" value="1"/>
</dbReference>
<dbReference type="PANTHER" id="PTHR44169">
    <property type="entry name" value="NADPH-DEPENDENT 1-ACYLDIHYDROXYACETONE PHOSPHATE REDUCTASE"/>
    <property type="match status" value="1"/>
</dbReference>
<dbReference type="PRINTS" id="PR00080">
    <property type="entry name" value="SDRFAMILY"/>
</dbReference>
<dbReference type="RefSeq" id="WP_015790185.1">
    <property type="nucleotide sequence ID" value="NC_013158.1"/>
</dbReference>
<accession>C7NMI0</accession>
<evidence type="ECO:0000256" key="3">
    <source>
        <dbReference type="RuleBase" id="RU000363"/>
    </source>
</evidence>
<evidence type="ECO:0000313" key="5">
    <source>
        <dbReference type="Proteomes" id="UP000002071"/>
    </source>
</evidence>
<dbReference type="GO" id="GO:0016491">
    <property type="term" value="F:oxidoreductase activity"/>
    <property type="evidence" value="ECO:0007669"/>
    <property type="project" value="UniProtKB-KW"/>
</dbReference>
<dbReference type="Proteomes" id="UP000002071">
    <property type="component" value="Chromosome"/>
</dbReference>
<keyword evidence="5" id="KW-1185">Reference proteome</keyword>